<keyword evidence="10" id="KW-0862">Zinc</keyword>
<evidence type="ECO:0000256" key="6">
    <source>
        <dbReference type="ARBA" id="ARBA00022723"/>
    </source>
</evidence>
<feature type="domain" description="RING-type" evidence="13">
    <location>
        <begin position="196"/>
        <end position="241"/>
    </location>
</feature>
<dbReference type="InterPro" id="IPR002156">
    <property type="entry name" value="RNaseH_domain"/>
</dbReference>
<name>A0ABD3IDP3_9MARC</name>
<keyword evidence="7" id="KW-0677">Repeat</keyword>
<comment type="caution">
    <text evidence="15">The sequence shown here is derived from an EMBL/GenBank/DDBJ whole genome shotgun (WGS) entry which is preliminary data.</text>
</comment>
<dbReference type="PROSITE" id="PS00518">
    <property type="entry name" value="ZF_RING_1"/>
    <property type="match status" value="1"/>
</dbReference>
<dbReference type="EMBL" id="JBJQOH010000001">
    <property type="protein sequence ID" value="KAL3701777.1"/>
    <property type="molecule type" value="Genomic_DNA"/>
</dbReference>
<dbReference type="FunFam" id="3.30.40.10:FF:000230">
    <property type="entry name" value="RBR-type E3 ubiquitin transferase"/>
    <property type="match status" value="1"/>
</dbReference>
<dbReference type="InterPro" id="IPR017907">
    <property type="entry name" value="Znf_RING_CS"/>
</dbReference>
<dbReference type="CDD" id="cd22582">
    <property type="entry name" value="BRcat_RBR_unk"/>
    <property type="match status" value="1"/>
</dbReference>
<dbReference type="Gene3D" id="3.30.420.10">
    <property type="entry name" value="Ribonuclease H-like superfamily/Ribonuclease H"/>
    <property type="match status" value="1"/>
</dbReference>
<dbReference type="InterPro" id="IPR001841">
    <property type="entry name" value="Znf_RING"/>
</dbReference>
<proteinExistence type="inferred from homology"/>
<reference evidence="15 16" key="1">
    <citation type="submission" date="2024-09" db="EMBL/GenBank/DDBJ databases">
        <title>Chromosome-scale assembly of Riccia sorocarpa.</title>
        <authorList>
            <person name="Paukszto L."/>
        </authorList>
    </citation>
    <scope>NUCLEOTIDE SEQUENCE [LARGE SCALE GENOMIC DNA]</scope>
    <source>
        <strain evidence="15">LP-2024</strain>
        <tissue evidence="15">Aerial parts of the thallus</tissue>
    </source>
</reference>
<evidence type="ECO:0000313" key="16">
    <source>
        <dbReference type="Proteomes" id="UP001633002"/>
    </source>
</evidence>
<dbReference type="Gene3D" id="3.30.40.10">
    <property type="entry name" value="Zinc/RING finger domain, C3HC4 (zinc finger)"/>
    <property type="match status" value="1"/>
</dbReference>
<comment type="catalytic activity">
    <reaction evidence="1">
        <text>[E2 ubiquitin-conjugating enzyme]-S-ubiquitinyl-L-cysteine + [acceptor protein]-L-lysine = [E2 ubiquitin-conjugating enzyme]-L-cysteine + [acceptor protein]-N(6)-ubiquitinyl-L-lysine.</text>
        <dbReference type="EC" id="2.3.2.31"/>
    </reaction>
</comment>
<dbReference type="GO" id="GO:0008270">
    <property type="term" value="F:zinc ion binding"/>
    <property type="evidence" value="ECO:0007669"/>
    <property type="project" value="UniProtKB-KW"/>
</dbReference>
<keyword evidence="5" id="KW-0808">Transferase</keyword>
<accession>A0ABD3IDP3</accession>
<keyword evidence="16" id="KW-1185">Reference proteome</keyword>
<evidence type="ECO:0000256" key="12">
    <source>
        <dbReference type="SAM" id="MobiDB-lite"/>
    </source>
</evidence>
<comment type="function">
    <text evidence="2">Might act as an E3 ubiquitin-protein ligase, or as part of E3 complex, which accepts ubiquitin from specific E2 ubiquitin-conjugating enzymes and then transfers it to substrates.</text>
</comment>
<dbReference type="PROSITE" id="PS51873">
    <property type="entry name" value="TRIAD"/>
    <property type="match status" value="1"/>
</dbReference>
<feature type="domain" description="RING-type" evidence="14">
    <location>
        <begin position="192"/>
        <end position="424"/>
    </location>
</feature>
<dbReference type="AlphaFoldDB" id="A0ABD3IDP3"/>
<evidence type="ECO:0000256" key="3">
    <source>
        <dbReference type="ARBA" id="ARBA00005884"/>
    </source>
</evidence>
<evidence type="ECO:0000256" key="9">
    <source>
        <dbReference type="ARBA" id="ARBA00022786"/>
    </source>
</evidence>
<dbReference type="CDD" id="cd22584">
    <property type="entry name" value="Rcat_RBR_unk"/>
    <property type="match status" value="1"/>
</dbReference>
<evidence type="ECO:0000313" key="15">
    <source>
        <dbReference type="EMBL" id="KAL3701777.1"/>
    </source>
</evidence>
<feature type="region of interest" description="Disordered" evidence="12">
    <location>
        <begin position="1"/>
        <end position="27"/>
    </location>
</feature>
<evidence type="ECO:0000256" key="7">
    <source>
        <dbReference type="ARBA" id="ARBA00022737"/>
    </source>
</evidence>
<dbReference type="SUPFAM" id="SSF57850">
    <property type="entry name" value="RING/U-box"/>
    <property type="match status" value="2"/>
</dbReference>
<dbReference type="InterPro" id="IPR044066">
    <property type="entry name" value="TRIAD_supradom"/>
</dbReference>
<dbReference type="SUPFAM" id="SSF53098">
    <property type="entry name" value="Ribonuclease H-like"/>
    <property type="match status" value="1"/>
</dbReference>
<keyword evidence="8 11" id="KW-0863">Zinc-finger</keyword>
<keyword evidence="6" id="KW-0479">Metal-binding</keyword>
<evidence type="ECO:0000256" key="1">
    <source>
        <dbReference type="ARBA" id="ARBA00001798"/>
    </source>
</evidence>
<sequence length="433" mass="48820">MSPRKGKHKSDCVKSPGSEASHQVKLEGSKSLGRRVRTLYTGRVTDRPGYWAIAWSLKDGKDRVLTEQSRYLGKVSAYEASCTALLEGLTAARDAGVKILHVCCDSLRLVNQVSGAWKSLARKQTKRLRGILERREQFDLFSIELATSNQNVYTVSLAHEVIRKKRQEVNLKATPREANVIASQHTSGTSSNTDECPICVEQVLAADVFKVKGCSHWFCVSCVTRHVEDRVKSNQVPVKCPQECSNLIELDECRTILPPELLEAYAQRLTEACIPEWERIYCPFKDCSSFMSKPPPLPEGIIIPGELVVASAECMECHRLFCTECLVPWHADMTCQQYKRLPPGERDADDVKLKTLASGNKWQQCKKCRLMIELAYGCNHITCRCGHEFCYICGASWANKRATCRCALWDEAQLLRSYPHYRPAAPVQRHGPR</sequence>
<dbReference type="InterPro" id="IPR002867">
    <property type="entry name" value="IBR_dom"/>
</dbReference>
<evidence type="ECO:0000259" key="13">
    <source>
        <dbReference type="PROSITE" id="PS50089"/>
    </source>
</evidence>
<evidence type="ECO:0000256" key="4">
    <source>
        <dbReference type="ARBA" id="ARBA00012251"/>
    </source>
</evidence>
<dbReference type="Pfam" id="PF13456">
    <property type="entry name" value="RVT_3"/>
    <property type="match status" value="1"/>
</dbReference>
<evidence type="ECO:0000256" key="2">
    <source>
        <dbReference type="ARBA" id="ARBA00003976"/>
    </source>
</evidence>
<dbReference type="Proteomes" id="UP001633002">
    <property type="component" value="Unassembled WGS sequence"/>
</dbReference>
<evidence type="ECO:0000256" key="5">
    <source>
        <dbReference type="ARBA" id="ARBA00022679"/>
    </source>
</evidence>
<dbReference type="InterPro" id="IPR012337">
    <property type="entry name" value="RNaseH-like_sf"/>
</dbReference>
<dbReference type="SMART" id="SM00647">
    <property type="entry name" value="IBR"/>
    <property type="match status" value="2"/>
</dbReference>
<protein>
    <recommendedName>
        <fullName evidence="4">RBR-type E3 ubiquitin transferase</fullName>
        <ecNumber evidence="4">2.3.2.31</ecNumber>
    </recommendedName>
</protein>
<evidence type="ECO:0000259" key="14">
    <source>
        <dbReference type="PROSITE" id="PS51873"/>
    </source>
</evidence>
<dbReference type="Pfam" id="PF01485">
    <property type="entry name" value="IBR"/>
    <property type="match status" value="1"/>
</dbReference>
<evidence type="ECO:0000256" key="11">
    <source>
        <dbReference type="PROSITE-ProRule" id="PRU00175"/>
    </source>
</evidence>
<dbReference type="GO" id="GO:0061630">
    <property type="term" value="F:ubiquitin protein ligase activity"/>
    <property type="evidence" value="ECO:0007669"/>
    <property type="project" value="UniProtKB-EC"/>
</dbReference>
<evidence type="ECO:0000256" key="10">
    <source>
        <dbReference type="ARBA" id="ARBA00022833"/>
    </source>
</evidence>
<dbReference type="InterPro" id="IPR036397">
    <property type="entry name" value="RNaseH_sf"/>
</dbReference>
<dbReference type="InterPro" id="IPR013083">
    <property type="entry name" value="Znf_RING/FYVE/PHD"/>
</dbReference>
<dbReference type="Gene3D" id="1.20.120.1750">
    <property type="match status" value="1"/>
</dbReference>
<dbReference type="EC" id="2.3.2.31" evidence="4"/>
<dbReference type="PROSITE" id="PS50089">
    <property type="entry name" value="ZF_RING_2"/>
    <property type="match status" value="1"/>
</dbReference>
<comment type="similarity">
    <text evidence="3">Belongs to the RBR family. Ariadne subfamily.</text>
</comment>
<gene>
    <name evidence="15" type="ORF">R1sor_019799</name>
</gene>
<evidence type="ECO:0000256" key="8">
    <source>
        <dbReference type="ARBA" id="ARBA00022771"/>
    </source>
</evidence>
<dbReference type="Pfam" id="PF22191">
    <property type="entry name" value="IBR_1"/>
    <property type="match status" value="1"/>
</dbReference>
<organism evidence="15 16">
    <name type="scientific">Riccia sorocarpa</name>
    <dbReference type="NCBI Taxonomy" id="122646"/>
    <lineage>
        <taxon>Eukaryota</taxon>
        <taxon>Viridiplantae</taxon>
        <taxon>Streptophyta</taxon>
        <taxon>Embryophyta</taxon>
        <taxon>Marchantiophyta</taxon>
        <taxon>Marchantiopsida</taxon>
        <taxon>Marchantiidae</taxon>
        <taxon>Marchantiales</taxon>
        <taxon>Ricciaceae</taxon>
        <taxon>Riccia</taxon>
    </lineage>
</organism>
<dbReference type="FunFam" id="1.20.120.1750:FF:000019">
    <property type="entry name" value="RBR-type E3 ubiquitin transferase"/>
    <property type="match status" value="1"/>
</dbReference>
<dbReference type="InterPro" id="IPR031127">
    <property type="entry name" value="E3_UB_ligase_RBR"/>
</dbReference>
<keyword evidence="9" id="KW-0833">Ubl conjugation pathway</keyword>
<dbReference type="PANTHER" id="PTHR11685">
    <property type="entry name" value="RBR FAMILY RING FINGER AND IBR DOMAIN-CONTAINING"/>
    <property type="match status" value="1"/>
</dbReference>